<proteinExistence type="predicted"/>
<name>A0A9P8Q7A4_WICPI</name>
<accession>A0A9P8Q7A4</accession>
<dbReference type="EMBL" id="JAEUBG010002687">
    <property type="protein sequence ID" value="KAH3684164.1"/>
    <property type="molecule type" value="Genomic_DNA"/>
</dbReference>
<gene>
    <name evidence="1" type="ORF">WICPIJ_004894</name>
</gene>
<organism evidence="1 2">
    <name type="scientific">Wickerhamomyces pijperi</name>
    <name type="common">Yeast</name>
    <name type="synonym">Pichia pijperi</name>
    <dbReference type="NCBI Taxonomy" id="599730"/>
    <lineage>
        <taxon>Eukaryota</taxon>
        <taxon>Fungi</taxon>
        <taxon>Dikarya</taxon>
        <taxon>Ascomycota</taxon>
        <taxon>Saccharomycotina</taxon>
        <taxon>Saccharomycetes</taxon>
        <taxon>Phaffomycetales</taxon>
        <taxon>Wickerhamomycetaceae</taxon>
        <taxon>Wickerhamomyces</taxon>
    </lineage>
</organism>
<dbReference type="Proteomes" id="UP000774326">
    <property type="component" value="Unassembled WGS sequence"/>
</dbReference>
<sequence length="140" mass="15481">MLNVNKLIPVTFGEVGSPFVFEEAFNAPFKTFSEILLANSGLLFSWSNILSLFALDFSLLDLSGEKLRDLLFKSLSFVTPHLRRNSLLVKSIFFSKILALSLTDPPSISETELALPGDDLSPFAVAGLPVLFERRENTSI</sequence>
<evidence type="ECO:0000313" key="2">
    <source>
        <dbReference type="Proteomes" id="UP000774326"/>
    </source>
</evidence>
<protein>
    <submittedName>
        <fullName evidence="1">Uncharacterized protein</fullName>
    </submittedName>
</protein>
<dbReference type="AlphaFoldDB" id="A0A9P8Q7A4"/>
<reference evidence="1" key="2">
    <citation type="submission" date="2021-01" db="EMBL/GenBank/DDBJ databases">
        <authorList>
            <person name="Schikora-Tamarit M.A."/>
        </authorList>
    </citation>
    <scope>NUCLEOTIDE SEQUENCE</scope>
    <source>
        <strain evidence="1">CBS2887</strain>
    </source>
</reference>
<reference evidence="1" key="1">
    <citation type="journal article" date="2021" name="Open Biol.">
        <title>Shared evolutionary footprints suggest mitochondrial oxidative damage underlies multiple complex I losses in fungi.</title>
        <authorList>
            <person name="Schikora-Tamarit M.A."/>
            <person name="Marcet-Houben M."/>
            <person name="Nosek J."/>
            <person name="Gabaldon T."/>
        </authorList>
    </citation>
    <scope>NUCLEOTIDE SEQUENCE</scope>
    <source>
        <strain evidence="1">CBS2887</strain>
    </source>
</reference>
<keyword evidence="2" id="KW-1185">Reference proteome</keyword>
<comment type="caution">
    <text evidence="1">The sequence shown here is derived from an EMBL/GenBank/DDBJ whole genome shotgun (WGS) entry which is preliminary data.</text>
</comment>
<evidence type="ECO:0000313" key="1">
    <source>
        <dbReference type="EMBL" id="KAH3684164.1"/>
    </source>
</evidence>